<dbReference type="Proteomes" id="UP001595897">
    <property type="component" value="Unassembled WGS sequence"/>
</dbReference>
<keyword evidence="4" id="KW-0378">Hydrolase</keyword>
<comment type="caution">
    <text evidence="4">The sequence shown here is derived from an EMBL/GenBank/DDBJ whole genome shotgun (WGS) entry which is preliminary data.</text>
</comment>
<proteinExistence type="predicted"/>
<feature type="domain" description="Pesticin C-terminal" evidence="3">
    <location>
        <begin position="11"/>
        <end position="161"/>
    </location>
</feature>
<dbReference type="InterPro" id="IPR031922">
    <property type="entry name" value="Pesticin_C"/>
</dbReference>
<evidence type="ECO:0000256" key="1">
    <source>
        <dbReference type="ARBA" id="ARBA00022529"/>
    </source>
</evidence>
<dbReference type="EC" id="3.2.1.17" evidence="4"/>
<dbReference type="EMBL" id="JBHSGU010000009">
    <property type="protein sequence ID" value="MFC4701461.1"/>
    <property type="molecule type" value="Genomic_DNA"/>
</dbReference>
<name>A0ABV9LZW5_9ALTE</name>
<dbReference type="CDD" id="cd16902">
    <property type="entry name" value="pesticin_lyz"/>
    <property type="match status" value="1"/>
</dbReference>
<dbReference type="Gene3D" id="1.10.530.40">
    <property type="match status" value="1"/>
</dbReference>
<dbReference type="RefSeq" id="WP_382409951.1">
    <property type="nucleotide sequence ID" value="NZ_JBHSGU010000009.1"/>
</dbReference>
<keyword evidence="4" id="KW-0326">Glycosidase</keyword>
<protein>
    <submittedName>
        <fullName evidence="4">Pesticin C-terminus-like muramidase</fullName>
        <ecNumber evidence="4">3.2.1.17</ecNumber>
    </submittedName>
</protein>
<organism evidence="4 5">
    <name type="scientific">Glaciecola siphonariae</name>
    <dbReference type="NCBI Taxonomy" id="521012"/>
    <lineage>
        <taxon>Bacteria</taxon>
        <taxon>Pseudomonadati</taxon>
        <taxon>Pseudomonadota</taxon>
        <taxon>Gammaproteobacteria</taxon>
        <taxon>Alteromonadales</taxon>
        <taxon>Alteromonadaceae</taxon>
        <taxon>Glaciecola</taxon>
    </lineage>
</organism>
<dbReference type="InterPro" id="IPR023347">
    <property type="entry name" value="Lysozyme_dom_sf"/>
</dbReference>
<reference evidence="5" key="1">
    <citation type="journal article" date="2019" name="Int. J. Syst. Evol. Microbiol.">
        <title>The Global Catalogue of Microorganisms (GCM) 10K type strain sequencing project: providing services to taxonomists for standard genome sequencing and annotation.</title>
        <authorList>
            <consortium name="The Broad Institute Genomics Platform"/>
            <consortium name="The Broad Institute Genome Sequencing Center for Infectious Disease"/>
            <person name="Wu L."/>
            <person name="Ma J."/>
        </authorList>
    </citation>
    <scope>NUCLEOTIDE SEQUENCE [LARGE SCALE GENOMIC DNA]</scope>
    <source>
        <strain evidence="5">KACC 12507</strain>
    </source>
</reference>
<evidence type="ECO:0000256" key="2">
    <source>
        <dbReference type="ARBA" id="ARBA00022638"/>
    </source>
</evidence>
<keyword evidence="2" id="KW-0081">Bacteriolytic enzyme</keyword>
<dbReference type="Pfam" id="PF16754">
    <property type="entry name" value="Pesticin"/>
    <property type="match status" value="1"/>
</dbReference>
<sequence length="193" mass="21784">MGFIFPDQRINIDFDFIGQLEGKGLLNGYVPDANNSKSGVTIATGFDLGARNVHDLKSLGLSASLIEKLSPYLGYQGREALEILAKQPLYINEIQAAVIDEAVKYQMTKRVIELYNEHSQIDFAVLPARWQTVISSVAFQYGNLAKRCPRFFEAVITQDWEKAISELRDFGDNYSARRLQEADYATLIQTHED</sequence>
<evidence type="ECO:0000259" key="3">
    <source>
        <dbReference type="Pfam" id="PF16754"/>
    </source>
</evidence>
<evidence type="ECO:0000313" key="5">
    <source>
        <dbReference type="Proteomes" id="UP001595897"/>
    </source>
</evidence>
<dbReference type="SUPFAM" id="SSF53955">
    <property type="entry name" value="Lysozyme-like"/>
    <property type="match status" value="1"/>
</dbReference>
<dbReference type="InterPro" id="IPR023346">
    <property type="entry name" value="Lysozyme-like_dom_sf"/>
</dbReference>
<keyword evidence="5" id="KW-1185">Reference proteome</keyword>
<accession>A0ABV9LZW5</accession>
<keyword evidence="1" id="KW-0929">Antimicrobial</keyword>
<gene>
    <name evidence="4" type="ORF">ACFO4O_14940</name>
</gene>
<evidence type="ECO:0000313" key="4">
    <source>
        <dbReference type="EMBL" id="MFC4701461.1"/>
    </source>
</evidence>
<dbReference type="GO" id="GO:0003796">
    <property type="term" value="F:lysozyme activity"/>
    <property type="evidence" value="ECO:0007669"/>
    <property type="project" value="UniProtKB-EC"/>
</dbReference>